<evidence type="ECO:0000256" key="1">
    <source>
        <dbReference type="SAM" id="Phobius"/>
    </source>
</evidence>
<evidence type="ECO:0000313" key="2">
    <source>
        <dbReference type="EMBL" id="RVW31202.1"/>
    </source>
</evidence>
<accession>A0A438D712</accession>
<comment type="caution">
    <text evidence="2">The sequence shown here is derived from an EMBL/GenBank/DDBJ whole genome shotgun (WGS) entry which is preliminary data.</text>
</comment>
<protein>
    <submittedName>
        <fullName evidence="2">Uncharacterized protein</fullName>
    </submittedName>
</protein>
<evidence type="ECO:0000313" key="3">
    <source>
        <dbReference type="Proteomes" id="UP000288805"/>
    </source>
</evidence>
<dbReference type="Proteomes" id="UP000288805">
    <property type="component" value="Unassembled WGS sequence"/>
</dbReference>
<keyword evidence="1" id="KW-0472">Membrane</keyword>
<organism evidence="2 3">
    <name type="scientific">Vitis vinifera</name>
    <name type="common">Grape</name>
    <dbReference type="NCBI Taxonomy" id="29760"/>
    <lineage>
        <taxon>Eukaryota</taxon>
        <taxon>Viridiplantae</taxon>
        <taxon>Streptophyta</taxon>
        <taxon>Embryophyta</taxon>
        <taxon>Tracheophyta</taxon>
        <taxon>Spermatophyta</taxon>
        <taxon>Magnoliopsida</taxon>
        <taxon>eudicotyledons</taxon>
        <taxon>Gunneridae</taxon>
        <taxon>Pentapetalae</taxon>
        <taxon>rosids</taxon>
        <taxon>Vitales</taxon>
        <taxon>Vitaceae</taxon>
        <taxon>Viteae</taxon>
        <taxon>Vitis</taxon>
    </lineage>
</organism>
<proteinExistence type="predicted"/>
<dbReference type="AlphaFoldDB" id="A0A438D712"/>
<keyword evidence="1" id="KW-1133">Transmembrane helix</keyword>
<feature type="transmembrane region" description="Helical" evidence="1">
    <location>
        <begin position="91"/>
        <end position="110"/>
    </location>
</feature>
<gene>
    <name evidence="2" type="ORF">CK203_082879</name>
</gene>
<dbReference type="EMBL" id="QGNW01001764">
    <property type="protein sequence ID" value="RVW31202.1"/>
    <property type="molecule type" value="Genomic_DNA"/>
</dbReference>
<keyword evidence="1" id="KW-0812">Transmembrane</keyword>
<sequence length="181" mass="20352">MAKRKGKRGSPYIKPLDASIHPLAHLFIRSPSFTLARQINQKEGRGQGNVEGHKEWQIFNEVFLSWDGLEGFRFVLNKADLEFLGSDKSKFVMAVGILLVWSGLVGAFLGQRNALRAYNSGMVGKKGHGRITLMEEPMHSVQEDIGIVKESMTKIPFLEKSMTTIMERLDAMATEIRENSE</sequence>
<reference evidence="2 3" key="1">
    <citation type="journal article" date="2018" name="PLoS Genet.">
        <title>Population sequencing reveals clonal diversity and ancestral inbreeding in the grapevine cultivar Chardonnay.</title>
        <authorList>
            <person name="Roach M.J."/>
            <person name="Johnson D.L."/>
            <person name="Bohlmann J."/>
            <person name="van Vuuren H.J."/>
            <person name="Jones S.J."/>
            <person name="Pretorius I.S."/>
            <person name="Schmidt S.A."/>
            <person name="Borneman A.R."/>
        </authorList>
    </citation>
    <scope>NUCLEOTIDE SEQUENCE [LARGE SCALE GENOMIC DNA]</scope>
    <source>
        <strain evidence="3">cv. Chardonnay</strain>
        <tissue evidence="2">Leaf</tissue>
    </source>
</reference>
<name>A0A438D712_VITVI</name>